<dbReference type="InterPro" id="IPR004841">
    <property type="entry name" value="AA-permease/SLC12A_dom"/>
</dbReference>
<dbReference type="Pfam" id="PF07859">
    <property type="entry name" value="Abhydrolase_3"/>
    <property type="match status" value="1"/>
</dbReference>
<feature type="domain" description="Amino acid permease/ SLC12A" evidence="9">
    <location>
        <begin position="102"/>
        <end position="566"/>
    </location>
</feature>
<evidence type="ECO:0000256" key="3">
    <source>
        <dbReference type="ARBA" id="ARBA00022475"/>
    </source>
</evidence>
<dbReference type="InterPro" id="IPR004762">
    <property type="entry name" value="Amino_acid_permease_fungi"/>
</dbReference>
<evidence type="ECO:0000259" key="9">
    <source>
        <dbReference type="Pfam" id="PF00324"/>
    </source>
</evidence>
<keyword evidence="12" id="KW-1185">Reference proteome</keyword>
<feature type="transmembrane region" description="Helical" evidence="8">
    <location>
        <begin position="283"/>
        <end position="304"/>
    </location>
</feature>
<dbReference type="PANTHER" id="PTHR43341:SF1">
    <property type="entry name" value="GENERAL AMINO-ACID PERMEASE GAP1"/>
    <property type="match status" value="1"/>
</dbReference>
<dbReference type="GO" id="GO:0015171">
    <property type="term" value="F:amino acid transmembrane transporter activity"/>
    <property type="evidence" value="ECO:0007669"/>
    <property type="project" value="TreeGrafter"/>
</dbReference>
<feature type="transmembrane region" description="Helical" evidence="8">
    <location>
        <begin position="541"/>
        <end position="562"/>
    </location>
</feature>
<dbReference type="NCBIfam" id="TIGR00913">
    <property type="entry name" value="2A0310"/>
    <property type="match status" value="1"/>
</dbReference>
<feature type="domain" description="Alpha/beta hydrolase fold-3" evidence="10">
    <location>
        <begin position="659"/>
        <end position="858"/>
    </location>
</feature>
<feature type="transmembrane region" description="Helical" evidence="8">
    <location>
        <begin position="242"/>
        <end position="263"/>
    </location>
</feature>
<dbReference type="InterPro" id="IPR050524">
    <property type="entry name" value="APC_YAT"/>
</dbReference>
<feature type="transmembrane region" description="Helical" evidence="8">
    <location>
        <begin position="131"/>
        <end position="159"/>
    </location>
</feature>
<feature type="transmembrane region" description="Helical" evidence="8">
    <location>
        <begin position="180"/>
        <end position="200"/>
    </location>
</feature>
<dbReference type="Gene3D" id="3.40.50.1820">
    <property type="entry name" value="alpha/beta hydrolase"/>
    <property type="match status" value="1"/>
</dbReference>
<comment type="subcellular location">
    <subcellularLocation>
        <location evidence="1">Cell membrane</location>
        <topology evidence="1">Multi-pass membrane protein</topology>
    </subcellularLocation>
</comment>
<evidence type="ECO:0000256" key="2">
    <source>
        <dbReference type="ARBA" id="ARBA00022448"/>
    </source>
</evidence>
<dbReference type="PROSITE" id="PS00218">
    <property type="entry name" value="AMINO_ACID_PERMEASE_1"/>
    <property type="match status" value="1"/>
</dbReference>
<name>A0A8H5J0Q6_9HYPO</name>
<organism evidence="11 12">
    <name type="scientific">Fusarium phyllophilum</name>
    <dbReference type="NCBI Taxonomy" id="47803"/>
    <lineage>
        <taxon>Eukaryota</taxon>
        <taxon>Fungi</taxon>
        <taxon>Dikarya</taxon>
        <taxon>Ascomycota</taxon>
        <taxon>Pezizomycotina</taxon>
        <taxon>Sordariomycetes</taxon>
        <taxon>Hypocreomycetidae</taxon>
        <taxon>Hypocreales</taxon>
        <taxon>Nectriaceae</taxon>
        <taxon>Fusarium</taxon>
        <taxon>Fusarium fujikuroi species complex</taxon>
    </lineage>
</organism>
<dbReference type="InterPro" id="IPR004840">
    <property type="entry name" value="Amino_acid_permease_CS"/>
</dbReference>
<accession>A0A8H5J0Q6</accession>
<evidence type="ECO:0000256" key="1">
    <source>
        <dbReference type="ARBA" id="ARBA00004651"/>
    </source>
</evidence>
<feature type="transmembrane region" description="Helical" evidence="8">
    <location>
        <begin position="426"/>
        <end position="445"/>
    </location>
</feature>
<dbReference type="InterPro" id="IPR029058">
    <property type="entry name" value="AB_hydrolase_fold"/>
</dbReference>
<keyword evidence="2" id="KW-0813">Transport</keyword>
<keyword evidence="7 8" id="KW-0472">Membrane</keyword>
<reference evidence="11 12" key="1">
    <citation type="submission" date="2020-05" db="EMBL/GenBank/DDBJ databases">
        <title>Identification and distribution of gene clusters putatively required for synthesis of sphingolipid metabolism inhibitors in phylogenetically diverse species of the filamentous fungus Fusarium.</title>
        <authorList>
            <person name="Kim H.-S."/>
            <person name="Busman M."/>
            <person name="Brown D.W."/>
            <person name="Divon H."/>
            <person name="Uhlig S."/>
            <person name="Proctor R.H."/>
        </authorList>
    </citation>
    <scope>NUCLEOTIDE SEQUENCE [LARGE SCALE GENOMIC DNA]</scope>
    <source>
        <strain evidence="11 12">NRRL 13617</strain>
    </source>
</reference>
<dbReference type="Pfam" id="PF00324">
    <property type="entry name" value="AA_permease"/>
    <property type="match status" value="1"/>
</dbReference>
<keyword evidence="3" id="KW-1003">Cell membrane</keyword>
<feature type="transmembrane region" description="Helical" evidence="8">
    <location>
        <begin position="451"/>
        <end position="477"/>
    </location>
</feature>
<feature type="transmembrane region" description="Helical" evidence="8">
    <location>
        <begin position="212"/>
        <end position="230"/>
    </location>
</feature>
<keyword evidence="5" id="KW-0029">Amino-acid transport</keyword>
<proteinExistence type="predicted"/>
<dbReference type="Gene3D" id="1.20.1740.10">
    <property type="entry name" value="Amino acid/polyamine transporter I"/>
    <property type="match status" value="1"/>
</dbReference>
<evidence type="ECO:0000256" key="8">
    <source>
        <dbReference type="SAM" id="Phobius"/>
    </source>
</evidence>
<evidence type="ECO:0000256" key="7">
    <source>
        <dbReference type="ARBA" id="ARBA00023136"/>
    </source>
</evidence>
<evidence type="ECO:0000313" key="12">
    <source>
        <dbReference type="Proteomes" id="UP000582016"/>
    </source>
</evidence>
<keyword evidence="4 8" id="KW-0812">Transmembrane</keyword>
<evidence type="ECO:0000256" key="5">
    <source>
        <dbReference type="ARBA" id="ARBA00022970"/>
    </source>
</evidence>
<dbReference type="AlphaFoldDB" id="A0A8H5J0Q6"/>
<dbReference type="GO" id="GO:0005886">
    <property type="term" value="C:plasma membrane"/>
    <property type="evidence" value="ECO:0007669"/>
    <property type="project" value="UniProtKB-SubCell"/>
</dbReference>
<dbReference type="FunFam" id="1.20.1740.10:FF:000017">
    <property type="entry name" value="Amino acid permease"/>
    <property type="match status" value="1"/>
</dbReference>
<evidence type="ECO:0000259" key="10">
    <source>
        <dbReference type="Pfam" id="PF07859"/>
    </source>
</evidence>
<evidence type="ECO:0000256" key="4">
    <source>
        <dbReference type="ARBA" id="ARBA00022692"/>
    </source>
</evidence>
<sequence length="891" mass="98509">MISKFEPACIFSACSFISNMAYQREFEMQALPPSPKSRSPEPEPDDSSVWSRLITSFSRAPARHDSLSSYGSYAFNGRLFNMSKANYNSANTALARELKNRHLQMIAFGGSIGTGLFVASGVALYRGGPVSLLLAFIIMGAMQFFTMQALGELSVAFPVGGSFANYSTRFLDPSWGFAMGWNYTLQYLIVLPLEIIAGAFTTNYWNPNASKSIFIVLFFILILGINLLGVKGYGEAEFIFSAVKVTAIVGFILLGIIINIAGSPEGDYIGFTRWHNPGAFHNGFKGFASVLVTATFSFAGTEMVGLAAAETSNPKKSLPAAVKQVFWRISLFYILSILLIGLLVPYNEPRLLGAKYGSDAAASPFVIAIEMSGSDVLPDIMNAVILISLISVGNTAVYASSRTLAALAEQSLAPKMFAYIDRTGRPLVAIICCGLLGLLAFSANSKIHNEIFNWLLAISGLSTLFTWSSICICHIRFRKAWELSGYNVSQLAFKSQVGVWGSWVALAAYGTVLVLQIWVAISPIQPEGEDPLTTPERFKNFFLQILTIPIICLFYFTHKIWVGTKISLMEPPNRIPQPLSRNASTTTMADHTFWQYIHLKAIATFIRLINYIFTRPHFTPSPTCIRKLIRIPSRDLNRFINAWIYYPNNYTDTKKYGLVINWHGGAYTLPNLGMDHQFCEKIATENNVLVLDADYRKAPEYPLPGAVEDAEDTFRWAQSQGGMFDLDKVALSGFSSGGNLALVASSELRREFKMNIRAVYAFYPGVDFSIPPEEKTVLEPIRPLPVSFQHLLTEAYVPRVEDRKSPKASPMYAEGTSFPKNVMLVACSGDIFTPEIEVFGKKLERAGRDVEIVRIEGAHGCDKTTNPKTFRPEARGFAYAKVVQSLSAVMQ</sequence>
<comment type="caution">
    <text evidence="11">The sequence shown here is derived from an EMBL/GenBank/DDBJ whole genome shotgun (WGS) entry which is preliminary data.</text>
</comment>
<evidence type="ECO:0000313" key="11">
    <source>
        <dbReference type="EMBL" id="KAF5545448.1"/>
    </source>
</evidence>
<dbReference type="SUPFAM" id="SSF53474">
    <property type="entry name" value="alpha/beta-Hydrolases"/>
    <property type="match status" value="1"/>
</dbReference>
<dbReference type="Proteomes" id="UP000582016">
    <property type="component" value="Unassembled WGS sequence"/>
</dbReference>
<dbReference type="OrthoDB" id="3900342at2759"/>
<dbReference type="GO" id="GO:0016787">
    <property type="term" value="F:hydrolase activity"/>
    <property type="evidence" value="ECO:0007669"/>
    <property type="project" value="InterPro"/>
</dbReference>
<keyword evidence="6 8" id="KW-1133">Transmembrane helix</keyword>
<dbReference type="EMBL" id="JAAOAQ010000482">
    <property type="protein sequence ID" value="KAF5545448.1"/>
    <property type="molecule type" value="Genomic_DNA"/>
</dbReference>
<dbReference type="InterPro" id="IPR013094">
    <property type="entry name" value="AB_hydrolase_3"/>
</dbReference>
<gene>
    <name evidence="11" type="ORF">FPHYL_10753</name>
</gene>
<feature type="transmembrane region" description="Helical" evidence="8">
    <location>
        <begin position="325"/>
        <end position="346"/>
    </location>
</feature>
<feature type="transmembrane region" description="Helical" evidence="8">
    <location>
        <begin position="105"/>
        <end position="125"/>
    </location>
</feature>
<evidence type="ECO:0000256" key="6">
    <source>
        <dbReference type="ARBA" id="ARBA00022989"/>
    </source>
</evidence>
<feature type="transmembrane region" description="Helical" evidence="8">
    <location>
        <begin position="497"/>
        <end position="521"/>
    </location>
</feature>
<dbReference type="PANTHER" id="PTHR43341">
    <property type="entry name" value="AMINO ACID PERMEASE"/>
    <property type="match status" value="1"/>
</dbReference>
<protein>
    <submittedName>
        <fullName evidence="11">Amino acid transport GAP1</fullName>
    </submittedName>
</protein>